<dbReference type="Pfam" id="PF22818">
    <property type="entry name" value="ApeI-like"/>
    <property type="match status" value="1"/>
</dbReference>
<gene>
    <name evidence="2" type="ORF">J2X09_001280</name>
</gene>
<dbReference type="SUPFAM" id="SSF54637">
    <property type="entry name" value="Thioesterase/thiol ester dehydrase-isomerase"/>
    <property type="match status" value="1"/>
</dbReference>
<dbReference type="Proteomes" id="UP001265550">
    <property type="component" value="Unassembled WGS sequence"/>
</dbReference>
<keyword evidence="3" id="KW-1185">Reference proteome</keyword>
<dbReference type="EMBL" id="JAVDWE010000002">
    <property type="protein sequence ID" value="MDR7093548.1"/>
    <property type="molecule type" value="Genomic_DNA"/>
</dbReference>
<evidence type="ECO:0000259" key="1">
    <source>
        <dbReference type="Pfam" id="PF22818"/>
    </source>
</evidence>
<reference evidence="2 3" key="1">
    <citation type="submission" date="2023-07" db="EMBL/GenBank/DDBJ databases">
        <title>Sorghum-associated microbial communities from plants grown in Nebraska, USA.</title>
        <authorList>
            <person name="Schachtman D."/>
        </authorList>
    </citation>
    <scope>NUCLEOTIDE SEQUENCE [LARGE SCALE GENOMIC DNA]</scope>
    <source>
        <strain evidence="2 3">BE240</strain>
    </source>
</reference>
<dbReference type="InterPro" id="IPR054545">
    <property type="entry name" value="ApeI-like"/>
</dbReference>
<evidence type="ECO:0000313" key="3">
    <source>
        <dbReference type="Proteomes" id="UP001265550"/>
    </source>
</evidence>
<name>A0ABU1V8A1_9BURK</name>
<evidence type="ECO:0000313" key="2">
    <source>
        <dbReference type="EMBL" id="MDR7093548.1"/>
    </source>
</evidence>
<protein>
    <submittedName>
        <fullName evidence="2">3-hydroxymyristoyl/3-hydroxydecanoyl-(Acyl carrier protein) dehydratase</fullName>
    </submittedName>
</protein>
<organism evidence="2 3">
    <name type="scientific">Hydrogenophaga laconesensis</name>
    <dbReference type="NCBI Taxonomy" id="1805971"/>
    <lineage>
        <taxon>Bacteria</taxon>
        <taxon>Pseudomonadati</taxon>
        <taxon>Pseudomonadota</taxon>
        <taxon>Betaproteobacteria</taxon>
        <taxon>Burkholderiales</taxon>
        <taxon>Comamonadaceae</taxon>
        <taxon>Hydrogenophaga</taxon>
    </lineage>
</organism>
<comment type="caution">
    <text evidence="2">The sequence shown here is derived from an EMBL/GenBank/DDBJ whole genome shotgun (WGS) entry which is preliminary data.</text>
</comment>
<accession>A0ABU1V8A1</accession>
<dbReference type="InterPro" id="IPR029069">
    <property type="entry name" value="HotDog_dom_sf"/>
</dbReference>
<feature type="domain" description="ApeI dehydratase-like" evidence="1">
    <location>
        <begin position="3"/>
        <end position="95"/>
    </location>
</feature>
<proteinExistence type="predicted"/>
<dbReference type="Gene3D" id="3.10.129.10">
    <property type="entry name" value="Hotdog Thioesterase"/>
    <property type="match status" value="1"/>
</dbReference>
<sequence length="102" mass="10614">MDAAEFIWVVPPDHPAFAGHFPGRPIVPGVVLLDHALLLAARKQGLSASGGWQVSQAKFFVPVGPSQALQFALQTTPRGAIAFSVTCEGREVAAGTLVPPAT</sequence>